<comment type="caution">
    <text evidence="8">The sequence shown here is derived from an EMBL/GenBank/DDBJ whole genome shotgun (WGS) entry which is preliminary data.</text>
</comment>
<protein>
    <recommendedName>
        <fullName evidence="7">AlgX/AlgJ SGNH hydrolase-like domain-containing protein</fullName>
    </recommendedName>
</protein>
<keyword evidence="3" id="KW-0808">Transferase</keyword>
<evidence type="ECO:0000256" key="5">
    <source>
        <dbReference type="ARBA" id="ARBA00022764"/>
    </source>
</evidence>
<evidence type="ECO:0000256" key="3">
    <source>
        <dbReference type="ARBA" id="ARBA00022679"/>
    </source>
</evidence>
<evidence type="ECO:0000313" key="9">
    <source>
        <dbReference type="Proteomes" id="UP001418637"/>
    </source>
</evidence>
<keyword evidence="4" id="KW-0732">Signal</keyword>
<sequence>MKKKVYAFLIAALVITCITPGINLAERIQQRNFKNLGWKKLSTLYTIDWVMPYLGRATFGFGISINPTKAFLGKDGWIYLGDSDYTGNPQIAKRQGANPERVYNMARVIIWMNTWKQWLSENGVDEFRFMIGPDKESIYPEHLPDWMQQAPVQVSDLIPHVLPSNLYIDLYAPLRREKAELAKRNPPLTVYYATDTHWNFMGAWTAMSELGKSLQASRPDLKWFSPDMGDIVEVKQKGAGDMTQFLHINDRMHEQEIVLRFMKQELPHSDYFDYATNEQLPPNHINITDFPRALTLIKTPDAMNKKKLLWLHDSFGIWMYPLMRSTFSEILHIHPQFIDDYKLEELVKTYKPDYVIVTNVERLVLTKEFYGVPPAYEPADSKN</sequence>
<reference evidence="8 9" key="1">
    <citation type="submission" date="2024-04" db="EMBL/GenBank/DDBJ databases">
        <title>A novel species isolated from cricket.</title>
        <authorList>
            <person name="Wang H.-C."/>
        </authorList>
    </citation>
    <scope>NUCLEOTIDE SEQUENCE [LARGE SCALE GENOMIC DNA]</scope>
    <source>
        <strain evidence="8 9">WL0021</strain>
    </source>
</reference>
<comment type="pathway">
    <text evidence="2">Glycan biosynthesis; alginate biosynthesis.</text>
</comment>
<gene>
    <name evidence="8" type="ORF">WJT86_10695</name>
</gene>
<dbReference type="Pfam" id="PF16822">
    <property type="entry name" value="ALGX"/>
    <property type="match status" value="1"/>
</dbReference>
<evidence type="ECO:0000313" key="8">
    <source>
        <dbReference type="EMBL" id="MEN3931524.1"/>
    </source>
</evidence>
<dbReference type="Proteomes" id="UP001418637">
    <property type="component" value="Unassembled WGS sequence"/>
</dbReference>
<evidence type="ECO:0000256" key="6">
    <source>
        <dbReference type="ARBA" id="ARBA00022841"/>
    </source>
</evidence>
<keyword evidence="6" id="KW-0016">Alginate biosynthesis</keyword>
<accession>A0ABV0BKR4</accession>
<evidence type="ECO:0000256" key="4">
    <source>
        <dbReference type="ARBA" id="ARBA00022729"/>
    </source>
</evidence>
<dbReference type="EMBL" id="JBBYXI010000003">
    <property type="protein sequence ID" value="MEN3931524.1"/>
    <property type="molecule type" value="Genomic_DNA"/>
</dbReference>
<dbReference type="InterPro" id="IPR031811">
    <property type="entry name" value="ALGX/ALGJ_SGNH-like"/>
</dbReference>
<name>A0ABV0BKR4_9HYPH</name>
<keyword evidence="9" id="KW-1185">Reference proteome</keyword>
<dbReference type="RefSeq" id="WP_346337548.1">
    <property type="nucleotide sequence ID" value="NZ_JBBYXI010000003.1"/>
</dbReference>
<evidence type="ECO:0000256" key="1">
    <source>
        <dbReference type="ARBA" id="ARBA00004418"/>
    </source>
</evidence>
<keyword evidence="5" id="KW-0574">Periplasm</keyword>
<feature type="domain" description="AlgX/AlgJ SGNH hydrolase-like" evidence="7">
    <location>
        <begin position="72"/>
        <end position="250"/>
    </location>
</feature>
<organism evidence="8 9">
    <name type="scientific">Hohaiivirga grylli</name>
    <dbReference type="NCBI Taxonomy" id="3133970"/>
    <lineage>
        <taxon>Bacteria</taxon>
        <taxon>Pseudomonadati</taxon>
        <taxon>Pseudomonadota</taxon>
        <taxon>Alphaproteobacteria</taxon>
        <taxon>Hyphomicrobiales</taxon>
        <taxon>Methylobacteriaceae</taxon>
        <taxon>Hohaiivirga</taxon>
    </lineage>
</organism>
<comment type="subcellular location">
    <subcellularLocation>
        <location evidence="1">Periplasm</location>
    </subcellularLocation>
</comment>
<evidence type="ECO:0000256" key="2">
    <source>
        <dbReference type="ARBA" id="ARBA00005182"/>
    </source>
</evidence>
<evidence type="ECO:0000259" key="7">
    <source>
        <dbReference type="Pfam" id="PF16822"/>
    </source>
</evidence>
<proteinExistence type="predicted"/>